<dbReference type="Proteomes" id="UP000298416">
    <property type="component" value="Unassembled WGS sequence"/>
</dbReference>
<feature type="compositionally biased region" description="Polar residues" evidence="1">
    <location>
        <begin position="176"/>
        <end position="196"/>
    </location>
</feature>
<reference evidence="3" key="2">
    <citation type="submission" date="2020-08" db="EMBL/GenBank/DDBJ databases">
        <title>Plant Genome Project.</title>
        <authorList>
            <person name="Zhang R.-G."/>
        </authorList>
    </citation>
    <scope>NUCLEOTIDE SEQUENCE</scope>
    <source>
        <strain evidence="3">Huo1</strain>
        <tissue evidence="3">Leaf</tissue>
    </source>
</reference>
<sequence>MRSLLKWQGLWAPLMKKGKAKKADEKDDEWVTLNEKAHSTIMLCLSDDVIIEVADQKTATALLTKLESMPLWDHLKNLNKILLDLRNVDVKVEDRVAALILLVSLPELYENFVESFMTGKETLSLEDVRSALHIREDRQQATSLATESQASGLSATGQKKFGKNKSNSKEVRKVSNPMTSADTVKNQGTGKADDTNSNESVALVADEQPHNNDVWILDSGALYHLCPHKEYFTTYEQINRGNITIANSVVCKVIGIGSIRIRTHDGVLCNLNDVMHVSQMMKNPISLSTFDSKGSSFKGEGSILTGSAETTRSDIHQEVRQRSIAIDKTRRAGVKPPLKYGFEDMMAYALQVAGEV</sequence>
<evidence type="ECO:0000313" key="3">
    <source>
        <dbReference type="EMBL" id="KAG6411687.1"/>
    </source>
</evidence>
<protein>
    <recommendedName>
        <fullName evidence="2">Retrovirus-related Pol polyprotein from transposon TNT 1-94-like beta-barrel domain-containing protein</fullName>
    </recommendedName>
</protein>
<accession>A0A8X8ZNS6</accession>
<proteinExistence type="predicted"/>
<dbReference type="PANTHER" id="PTHR47592">
    <property type="entry name" value="PBF68 PROTEIN"/>
    <property type="match status" value="1"/>
</dbReference>
<reference evidence="3" key="1">
    <citation type="submission" date="2018-01" db="EMBL/GenBank/DDBJ databases">
        <authorList>
            <person name="Mao J.F."/>
        </authorList>
    </citation>
    <scope>NUCLEOTIDE SEQUENCE</scope>
    <source>
        <strain evidence="3">Huo1</strain>
        <tissue evidence="3">Leaf</tissue>
    </source>
</reference>
<gene>
    <name evidence="3" type="ORF">SASPL_129771</name>
</gene>
<dbReference type="InterPro" id="IPR054722">
    <property type="entry name" value="PolX-like_BBD"/>
</dbReference>
<feature type="domain" description="Retrovirus-related Pol polyprotein from transposon TNT 1-94-like beta-barrel" evidence="2">
    <location>
        <begin position="215"/>
        <end position="294"/>
    </location>
</feature>
<name>A0A8X8ZNS6_SALSN</name>
<evidence type="ECO:0000259" key="2">
    <source>
        <dbReference type="Pfam" id="PF22936"/>
    </source>
</evidence>
<comment type="caution">
    <text evidence="3">The sequence shown here is derived from an EMBL/GenBank/DDBJ whole genome shotgun (WGS) entry which is preliminary data.</text>
</comment>
<feature type="region of interest" description="Disordered" evidence="1">
    <location>
        <begin position="139"/>
        <end position="196"/>
    </location>
</feature>
<keyword evidence="4" id="KW-1185">Reference proteome</keyword>
<dbReference type="Pfam" id="PF22936">
    <property type="entry name" value="Pol_BBD"/>
    <property type="match status" value="1"/>
</dbReference>
<feature type="compositionally biased region" description="Polar residues" evidence="1">
    <location>
        <begin position="140"/>
        <end position="157"/>
    </location>
</feature>
<dbReference type="EMBL" id="PNBA02000010">
    <property type="protein sequence ID" value="KAG6411687.1"/>
    <property type="molecule type" value="Genomic_DNA"/>
</dbReference>
<organism evidence="3">
    <name type="scientific">Salvia splendens</name>
    <name type="common">Scarlet sage</name>
    <dbReference type="NCBI Taxonomy" id="180675"/>
    <lineage>
        <taxon>Eukaryota</taxon>
        <taxon>Viridiplantae</taxon>
        <taxon>Streptophyta</taxon>
        <taxon>Embryophyta</taxon>
        <taxon>Tracheophyta</taxon>
        <taxon>Spermatophyta</taxon>
        <taxon>Magnoliopsida</taxon>
        <taxon>eudicotyledons</taxon>
        <taxon>Gunneridae</taxon>
        <taxon>Pentapetalae</taxon>
        <taxon>asterids</taxon>
        <taxon>lamiids</taxon>
        <taxon>Lamiales</taxon>
        <taxon>Lamiaceae</taxon>
        <taxon>Nepetoideae</taxon>
        <taxon>Mentheae</taxon>
        <taxon>Salviinae</taxon>
        <taxon>Salvia</taxon>
        <taxon>Salvia subgen. Calosphace</taxon>
        <taxon>core Calosphace</taxon>
    </lineage>
</organism>
<evidence type="ECO:0000313" key="4">
    <source>
        <dbReference type="Proteomes" id="UP000298416"/>
    </source>
</evidence>
<dbReference type="Pfam" id="PF14223">
    <property type="entry name" value="Retrotran_gag_2"/>
    <property type="match status" value="1"/>
</dbReference>
<evidence type="ECO:0000256" key="1">
    <source>
        <dbReference type="SAM" id="MobiDB-lite"/>
    </source>
</evidence>
<dbReference type="AlphaFoldDB" id="A0A8X8ZNS6"/>